<reference evidence="2 3" key="1">
    <citation type="submission" date="2021-03" db="EMBL/GenBank/DDBJ databases">
        <title>Genomic Encyclopedia of Type Strains, Phase IV (KMG-IV): sequencing the most valuable type-strain genomes for metagenomic binning, comparative biology and taxonomic classification.</title>
        <authorList>
            <person name="Goeker M."/>
        </authorList>
    </citation>
    <scope>NUCLEOTIDE SEQUENCE [LARGE SCALE GENOMIC DNA]</scope>
    <source>
        <strain evidence="2 3">DSM 24738</strain>
    </source>
</reference>
<accession>A0ABS4GIE8</accession>
<name>A0ABS4GIE8_9BACL</name>
<comment type="caution">
    <text evidence="2">The sequence shown here is derived from an EMBL/GenBank/DDBJ whole genome shotgun (WGS) entry which is preliminary data.</text>
</comment>
<dbReference type="InterPro" id="IPR025377">
    <property type="entry name" value="DUF4367"/>
</dbReference>
<feature type="domain" description="DUF4367" evidence="1">
    <location>
        <begin position="235"/>
        <end position="333"/>
    </location>
</feature>
<keyword evidence="2" id="KW-0449">Lipoprotein</keyword>
<dbReference type="PANTHER" id="PTHR37507:SF2">
    <property type="entry name" value="SPORULATION PROTEIN YDCC"/>
    <property type="match status" value="1"/>
</dbReference>
<keyword evidence="3" id="KW-1185">Reference proteome</keyword>
<dbReference type="SUPFAM" id="SSF89392">
    <property type="entry name" value="Prokaryotic lipoproteins and lipoprotein localization factors"/>
    <property type="match status" value="1"/>
</dbReference>
<evidence type="ECO:0000313" key="2">
    <source>
        <dbReference type="EMBL" id="MBP1930031.1"/>
    </source>
</evidence>
<dbReference type="Gene3D" id="2.50.20.10">
    <property type="entry name" value="Lipoprotein localisation LolA/LolB/LppX"/>
    <property type="match status" value="1"/>
</dbReference>
<dbReference type="InterPro" id="IPR029046">
    <property type="entry name" value="LolA/LolB/LppX"/>
</dbReference>
<dbReference type="InterPro" id="IPR052944">
    <property type="entry name" value="Sporulation_related"/>
</dbReference>
<dbReference type="PROSITE" id="PS51257">
    <property type="entry name" value="PROKAR_LIPOPROTEIN"/>
    <property type="match status" value="1"/>
</dbReference>
<dbReference type="PANTHER" id="PTHR37507">
    <property type="entry name" value="SPORULATION PROTEIN YDCC"/>
    <property type="match status" value="1"/>
</dbReference>
<dbReference type="Proteomes" id="UP001519343">
    <property type="component" value="Unassembled WGS sequence"/>
</dbReference>
<sequence length="340" mass="38399">MIKRKLHLFILLAAIFALLVGCGPKGVEDVVGDLDKRMEKMTGYKMNAVLTLQTGKDPQSYNVEVWHKKPDNYRVALTSEERDITQIILRNEEGVFVLTPHLKKSFRFQSGWPENHGQVYLYESLIKSILDDDARVFSQVDGKYIFEVKADYQNRSLDTQKVWLNEDLSPVRVEVMDTNKNVMVGVDFTNFELDSKFDEDSFNKEKNMETSMLLQSIPTLGGVEKEAPAGSFGVIQPSYMPQGVSLTSVEKVKGQEGSQIVLRYKGDFNYTLFEERPKAATVTLPMGEIVDLDGTMAVLTGDQKKTLTWTYNGVEYLLTGDMPKEEMIAVAKSTFDQVGK</sequence>
<protein>
    <submittedName>
        <fullName evidence="2">Outer membrane lipoprotein-sorting protein</fullName>
    </submittedName>
</protein>
<organism evidence="2 3">
    <name type="scientific">Ammoniphilus resinae</name>
    <dbReference type="NCBI Taxonomy" id="861532"/>
    <lineage>
        <taxon>Bacteria</taxon>
        <taxon>Bacillati</taxon>
        <taxon>Bacillota</taxon>
        <taxon>Bacilli</taxon>
        <taxon>Bacillales</taxon>
        <taxon>Paenibacillaceae</taxon>
        <taxon>Aneurinibacillus group</taxon>
        <taxon>Ammoniphilus</taxon>
    </lineage>
</organism>
<dbReference type="Pfam" id="PF14285">
    <property type="entry name" value="DUF4367"/>
    <property type="match status" value="1"/>
</dbReference>
<gene>
    <name evidence="2" type="ORF">J2Z37_000018</name>
</gene>
<evidence type="ECO:0000313" key="3">
    <source>
        <dbReference type="Proteomes" id="UP001519343"/>
    </source>
</evidence>
<dbReference type="EMBL" id="JAGGKT010000001">
    <property type="protein sequence ID" value="MBP1930031.1"/>
    <property type="molecule type" value="Genomic_DNA"/>
</dbReference>
<dbReference type="RefSeq" id="WP_245203465.1">
    <property type="nucleotide sequence ID" value="NZ_JAGGKT010000001.1"/>
</dbReference>
<proteinExistence type="predicted"/>
<evidence type="ECO:0000259" key="1">
    <source>
        <dbReference type="Pfam" id="PF14285"/>
    </source>
</evidence>